<dbReference type="Proteomes" id="UP001497497">
    <property type="component" value="Unassembled WGS sequence"/>
</dbReference>
<feature type="domain" description="EGF-like" evidence="4">
    <location>
        <begin position="419"/>
        <end position="451"/>
    </location>
</feature>
<feature type="disulfide bond" evidence="3">
    <location>
        <begin position="455"/>
        <end position="465"/>
    </location>
</feature>
<feature type="domain" description="Ig-like" evidence="5">
    <location>
        <begin position="187"/>
        <end position="274"/>
    </location>
</feature>
<dbReference type="GO" id="GO:0005886">
    <property type="term" value="C:plasma membrane"/>
    <property type="evidence" value="ECO:0007669"/>
    <property type="project" value="TreeGrafter"/>
</dbReference>
<reference evidence="6 7" key="1">
    <citation type="submission" date="2024-04" db="EMBL/GenBank/DDBJ databases">
        <authorList>
            <consortium name="Genoscope - CEA"/>
            <person name="William W."/>
        </authorList>
    </citation>
    <scope>NUCLEOTIDE SEQUENCE [LARGE SCALE GENOMIC DNA]</scope>
</reference>
<feature type="disulfide bond" evidence="3">
    <location>
        <begin position="423"/>
        <end position="433"/>
    </location>
</feature>
<evidence type="ECO:0000313" key="7">
    <source>
        <dbReference type="Proteomes" id="UP001497497"/>
    </source>
</evidence>
<dbReference type="SUPFAM" id="SSF48726">
    <property type="entry name" value="Immunoglobulin"/>
    <property type="match status" value="1"/>
</dbReference>
<dbReference type="InterPro" id="IPR003599">
    <property type="entry name" value="Ig_sub"/>
</dbReference>
<dbReference type="Gene3D" id="2.60.40.10">
    <property type="entry name" value="Immunoglobulins"/>
    <property type="match status" value="1"/>
</dbReference>
<feature type="disulfide bond" evidence="3">
    <location>
        <begin position="441"/>
        <end position="450"/>
    </location>
</feature>
<dbReference type="InterPro" id="IPR013111">
    <property type="entry name" value="EGF_extracell"/>
</dbReference>
<dbReference type="Pfam" id="PF07679">
    <property type="entry name" value="I-set"/>
    <property type="match status" value="1"/>
</dbReference>
<feature type="domain" description="EGF-like" evidence="4">
    <location>
        <begin position="452"/>
        <end position="483"/>
    </location>
</feature>
<protein>
    <submittedName>
        <fullName evidence="6">Uncharacterized protein</fullName>
    </submittedName>
</protein>
<dbReference type="PANTHER" id="PTHR10075:SF100">
    <property type="entry name" value="FASCICLIN-2"/>
    <property type="match status" value="1"/>
</dbReference>
<dbReference type="SMART" id="SM00408">
    <property type="entry name" value="IGc2"/>
    <property type="match status" value="1"/>
</dbReference>
<dbReference type="GO" id="GO:0098632">
    <property type="term" value="F:cell-cell adhesion mediator activity"/>
    <property type="evidence" value="ECO:0007669"/>
    <property type="project" value="TreeGrafter"/>
</dbReference>
<dbReference type="PANTHER" id="PTHR10075">
    <property type="entry name" value="BASIGIN RELATED"/>
    <property type="match status" value="1"/>
</dbReference>
<dbReference type="Pfam" id="PF07974">
    <property type="entry name" value="EGF_2"/>
    <property type="match status" value="1"/>
</dbReference>
<evidence type="ECO:0000259" key="5">
    <source>
        <dbReference type="PROSITE" id="PS50835"/>
    </source>
</evidence>
<evidence type="ECO:0000256" key="1">
    <source>
        <dbReference type="ARBA" id="ARBA00023157"/>
    </source>
</evidence>
<accession>A0AAV2H108</accession>
<dbReference type="InterPro" id="IPR003598">
    <property type="entry name" value="Ig_sub2"/>
</dbReference>
<dbReference type="SUPFAM" id="SSF57196">
    <property type="entry name" value="EGF/Laminin"/>
    <property type="match status" value="2"/>
</dbReference>
<dbReference type="SMART" id="SM00181">
    <property type="entry name" value="EGF"/>
    <property type="match status" value="3"/>
</dbReference>
<dbReference type="PROSITE" id="PS00022">
    <property type="entry name" value="EGF_1"/>
    <property type="match status" value="3"/>
</dbReference>
<dbReference type="PROSITE" id="PS01186">
    <property type="entry name" value="EGF_2"/>
    <property type="match status" value="2"/>
</dbReference>
<keyword evidence="7" id="KW-1185">Reference proteome</keyword>
<sequence length="531" mass="57782">MTSGHASTWSAYRRGRTHSRKDLLAYCCLASILWPLRCTSAASGCADGSREAFHYFEKVAGCEGIWGGHIVNANTLCAPGWRVCTSFDVDILRNITWQQAQGVRGCMAINAAQDGGRCRECRGDLEHDDMAGVGQSCPYQAVGQRSCISGGRIDSSCCVDSHFFNACHFKPGLTTGVVCCRLPVKKPNIVVKPPLQYRVHTDLIILLTCQASGMPPPRVQWYKGGRRLNEGNSRINTLSSGELLISLARKSDTGLYTCKAVNEQGTDTASSYVQVKEYTSGCADGSTDGLELHNDIQACSGVWKGHVKFGKSLCSKSWRVCNPRDRKRLQKLNNHDVFDLPGCYAYNAASQNSRCKSCMTGKMSGIGKDCGWADHAHKSCLPHGSVGVFSPNMTSSCEHTPGLTTGVLCCRRPKRERDKKVTCTPRCENGGECVVHNKCVCQPGYKGVRCQIPVCESSCSGKGVCIKPNVCQCEPGYTGTTCRTKEVTCKTPCLNGGRCHLGKCKCPESFAGKACQFAINHFLTILNRTER</sequence>
<dbReference type="InterPro" id="IPR013783">
    <property type="entry name" value="Ig-like_fold"/>
</dbReference>
<dbReference type="InterPro" id="IPR036179">
    <property type="entry name" value="Ig-like_dom_sf"/>
</dbReference>
<evidence type="ECO:0000259" key="4">
    <source>
        <dbReference type="PROSITE" id="PS50026"/>
    </source>
</evidence>
<dbReference type="GO" id="GO:0007156">
    <property type="term" value="P:homophilic cell adhesion via plasma membrane adhesion molecules"/>
    <property type="evidence" value="ECO:0007669"/>
    <property type="project" value="TreeGrafter"/>
</dbReference>
<evidence type="ECO:0000313" key="6">
    <source>
        <dbReference type="EMBL" id="CAL1527352.1"/>
    </source>
</evidence>
<dbReference type="GO" id="GO:0070593">
    <property type="term" value="P:dendrite self-avoidance"/>
    <property type="evidence" value="ECO:0007669"/>
    <property type="project" value="TreeGrafter"/>
</dbReference>
<dbReference type="InterPro" id="IPR013098">
    <property type="entry name" value="Ig_I-set"/>
</dbReference>
<dbReference type="SMART" id="SM00409">
    <property type="entry name" value="IG"/>
    <property type="match status" value="1"/>
</dbReference>
<dbReference type="Gene3D" id="2.10.25.10">
    <property type="entry name" value="Laminin"/>
    <property type="match status" value="2"/>
</dbReference>
<dbReference type="PROSITE" id="PS50835">
    <property type="entry name" value="IG_LIKE"/>
    <property type="match status" value="1"/>
</dbReference>
<name>A0AAV2H108_LYMST</name>
<comment type="caution">
    <text evidence="3">Lacks conserved residue(s) required for the propagation of feature annotation.</text>
</comment>
<dbReference type="AlphaFoldDB" id="A0AAV2H108"/>
<dbReference type="InterPro" id="IPR007110">
    <property type="entry name" value="Ig-like_dom"/>
</dbReference>
<proteinExistence type="predicted"/>
<dbReference type="FunFam" id="2.60.40.10:FF:000107">
    <property type="entry name" value="Myosin, light chain kinase a"/>
    <property type="match status" value="1"/>
</dbReference>
<keyword evidence="2" id="KW-0393">Immunoglobulin domain</keyword>
<keyword evidence="3" id="KW-0245">EGF-like domain</keyword>
<evidence type="ECO:0000256" key="2">
    <source>
        <dbReference type="ARBA" id="ARBA00023319"/>
    </source>
</evidence>
<evidence type="ECO:0000256" key="3">
    <source>
        <dbReference type="PROSITE-ProRule" id="PRU00076"/>
    </source>
</evidence>
<dbReference type="EMBL" id="CAXITT010000016">
    <property type="protein sequence ID" value="CAL1527352.1"/>
    <property type="molecule type" value="Genomic_DNA"/>
</dbReference>
<gene>
    <name evidence="6" type="ORF">GSLYS_00001529001</name>
</gene>
<dbReference type="InterPro" id="IPR000742">
    <property type="entry name" value="EGF"/>
</dbReference>
<feature type="disulfide bond" evidence="3">
    <location>
        <begin position="473"/>
        <end position="482"/>
    </location>
</feature>
<comment type="caution">
    <text evidence="6">The sequence shown here is derived from an EMBL/GenBank/DDBJ whole genome shotgun (WGS) entry which is preliminary data.</text>
</comment>
<dbReference type="GO" id="GO:0007411">
    <property type="term" value="P:axon guidance"/>
    <property type="evidence" value="ECO:0007669"/>
    <property type="project" value="TreeGrafter"/>
</dbReference>
<organism evidence="6 7">
    <name type="scientific">Lymnaea stagnalis</name>
    <name type="common">Great pond snail</name>
    <name type="synonym">Helix stagnalis</name>
    <dbReference type="NCBI Taxonomy" id="6523"/>
    <lineage>
        <taxon>Eukaryota</taxon>
        <taxon>Metazoa</taxon>
        <taxon>Spiralia</taxon>
        <taxon>Lophotrochozoa</taxon>
        <taxon>Mollusca</taxon>
        <taxon>Gastropoda</taxon>
        <taxon>Heterobranchia</taxon>
        <taxon>Euthyneura</taxon>
        <taxon>Panpulmonata</taxon>
        <taxon>Hygrophila</taxon>
        <taxon>Lymnaeoidea</taxon>
        <taxon>Lymnaeidae</taxon>
        <taxon>Lymnaea</taxon>
    </lineage>
</organism>
<keyword evidence="1 3" id="KW-1015">Disulfide bond</keyword>
<dbReference type="GO" id="GO:0030424">
    <property type="term" value="C:axon"/>
    <property type="evidence" value="ECO:0007669"/>
    <property type="project" value="TreeGrafter"/>
</dbReference>
<dbReference type="PROSITE" id="PS50026">
    <property type="entry name" value="EGF_3"/>
    <property type="match status" value="2"/>
</dbReference>